<proteinExistence type="predicted"/>
<dbReference type="InterPro" id="IPR019261">
    <property type="entry name" value="PARG_cat_microbial"/>
</dbReference>
<organism evidence="2 3">
    <name type="scientific">Lentzea albidocapillata subsp. violacea</name>
    <dbReference type="NCBI Taxonomy" id="128104"/>
    <lineage>
        <taxon>Bacteria</taxon>
        <taxon>Bacillati</taxon>
        <taxon>Actinomycetota</taxon>
        <taxon>Actinomycetes</taxon>
        <taxon>Pseudonocardiales</taxon>
        <taxon>Pseudonocardiaceae</taxon>
        <taxon>Lentzea</taxon>
    </lineage>
</organism>
<evidence type="ECO:0000313" key="2">
    <source>
        <dbReference type="EMBL" id="SDL38100.1"/>
    </source>
</evidence>
<gene>
    <name evidence="2" type="ORF">SAMN04488074_110287</name>
</gene>
<name>A0A1G9JKF5_9PSEU</name>
<accession>A0A1G9JKF5</accession>
<reference evidence="3" key="1">
    <citation type="submission" date="2016-10" db="EMBL/GenBank/DDBJ databases">
        <authorList>
            <person name="Varghese N."/>
            <person name="Submissions S."/>
        </authorList>
    </citation>
    <scope>NUCLEOTIDE SEQUENCE [LARGE SCALE GENOMIC DNA]</scope>
    <source>
        <strain evidence="3">DSM 44796</strain>
    </source>
</reference>
<dbReference type="AlphaFoldDB" id="A0A1G9JKF5"/>
<dbReference type="EMBL" id="FNET01000010">
    <property type="protein sequence ID" value="SDL38100.1"/>
    <property type="molecule type" value="Genomic_DNA"/>
</dbReference>
<dbReference type="PANTHER" id="PTHR35596">
    <property type="entry name" value="DUF2263 DOMAIN-CONTAINING PROTEIN"/>
    <property type="match status" value="1"/>
</dbReference>
<sequence>MSSRLRAIAHDTVAISERGSYTTASGEVAVTVAPAVAGTRLHLPDEVLSQPAETGGVRIDVTNESTLDATRRLGGDVAALNFASARNAGGGFLNGAQAQEESIARASAIYPCLRAAGEFYAYHRAHDDLTYSDRVIYSPRVPVFKDDKGTLLPQPYEVSFLTAAAPNRSAILRNQPERADGIPLALLRRAIRVLHVAAAHGHRRLVLGAWGCGVFGNDPATVARIFRLALRDNRFFDHVVFAVLDRQKGTPTFAAFADAFVDQASDLH</sequence>
<dbReference type="PIRSF" id="PIRSF014899">
    <property type="entry name" value="UCP014899"/>
    <property type="match status" value="1"/>
</dbReference>
<evidence type="ECO:0000259" key="1">
    <source>
        <dbReference type="Pfam" id="PF10021"/>
    </source>
</evidence>
<evidence type="ECO:0000313" key="3">
    <source>
        <dbReference type="Proteomes" id="UP000199682"/>
    </source>
</evidence>
<dbReference type="Gene3D" id="3.40.220.10">
    <property type="entry name" value="Leucine Aminopeptidase, subunit E, domain 1"/>
    <property type="match status" value="1"/>
</dbReference>
<dbReference type="Proteomes" id="UP000199682">
    <property type="component" value="Unassembled WGS sequence"/>
</dbReference>
<dbReference type="InterPro" id="IPR012664">
    <property type="entry name" value="CHP02452"/>
</dbReference>
<dbReference type="RefSeq" id="WP_090008385.1">
    <property type="nucleotide sequence ID" value="NZ_FNET01000010.1"/>
</dbReference>
<feature type="domain" description="Microbial-type PARG catalytic" evidence="1">
    <location>
        <begin position="9"/>
        <end position="146"/>
    </location>
</feature>
<protein>
    <submittedName>
        <fullName evidence="2">TIGR02452 family protein</fullName>
    </submittedName>
</protein>
<dbReference type="InterPro" id="IPR043472">
    <property type="entry name" value="Macro_dom-like"/>
</dbReference>
<dbReference type="SUPFAM" id="SSF52949">
    <property type="entry name" value="Macro domain-like"/>
    <property type="match status" value="1"/>
</dbReference>
<dbReference type="PANTHER" id="PTHR35596:SF1">
    <property type="entry name" value="MICROBIAL-TYPE PARG CATALYTIC DOMAIN-CONTAINING PROTEIN"/>
    <property type="match status" value="1"/>
</dbReference>
<dbReference type="NCBIfam" id="TIGR02452">
    <property type="entry name" value="TIGR02452 family protein"/>
    <property type="match status" value="1"/>
</dbReference>
<dbReference type="Pfam" id="PF10021">
    <property type="entry name" value="PARG_cat_microb"/>
    <property type="match status" value="1"/>
</dbReference>